<dbReference type="AlphaFoldDB" id="A0AAN6Q5B5"/>
<name>A0AAN6Q5B5_9PEZI</name>
<reference evidence="4" key="2">
    <citation type="submission" date="2023-05" db="EMBL/GenBank/DDBJ databases">
        <authorList>
            <consortium name="Lawrence Berkeley National Laboratory"/>
            <person name="Steindorff A."/>
            <person name="Hensen N."/>
            <person name="Bonometti L."/>
            <person name="Westerberg I."/>
            <person name="Brannstrom I.O."/>
            <person name="Guillou S."/>
            <person name="Cros-Aarteil S."/>
            <person name="Calhoun S."/>
            <person name="Haridas S."/>
            <person name="Kuo A."/>
            <person name="Mondo S."/>
            <person name="Pangilinan J."/>
            <person name="Riley R."/>
            <person name="Labutti K."/>
            <person name="Andreopoulos B."/>
            <person name="Lipzen A."/>
            <person name="Chen C."/>
            <person name="Yanf M."/>
            <person name="Daum C."/>
            <person name="Ng V."/>
            <person name="Clum A."/>
            <person name="Ohm R."/>
            <person name="Martin F."/>
            <person name="Silar P."/>
            <person name="Natvig D."/>
            <person name="Lalanne C."/>
            <person name="Gautier V."/>
            <person name="Ament-Velasquez S.L."/>
            <person name="Kruys A."/>
            <person name="Hutchinson M.I."/>
            <person name="Powell A.J."/>
            <person name="Barry K."/>
            <person name="Miller A.N."/>
            <person name="Grigoriev I.V."/>
            <person name="Debuchy R."/>
            <person name="Gladieux P."/>
            <person name="Thoren M.H."/>
            <person name="Johannesson H."/>
        </authorList>
    </citation>
    <scope>NUCLEOTIDE SEQUENCE</scope>
    <source>
        <strain evidence="4">CBS 757.83</strain>
    </source>
</reference>
<feature type="domain" description="C2H2-type" evidence="3">
    <location>
        <begin position="33"/>
        <end position="61"/>
    </location>
</feature>
<keyword evidence="5" id="KW-1185">Reference proteome</keyword>
<dbReference type="GO" id="GO:0008270">
    <property type="term" value="F:zinc ion binding"/>
    <property type="evidence" value="ECO:0007669"/>
    <property type="project" value="UniProtKB-KW"/>
</dbReference>
<accession>A0AAN6Q5B5</accession>
<dbReference type="PROSITE" id="PS00028">
    <property type="entry name" value="ZINC_FINGER_C2H2_1"/>
    <property type="match status" value="2"/>
</dbReference>
<dbReference type="InterPro" id="IPR013087">
    <property type="entry name" value="Znf_C2H2_type"/>
</dbReference>
<evidence type="ECO:0000313" key="4">
    <source>
        <dbReference type="EMBL" id="KAK4103860.1"/>
    </source>
</evidence>
<feature type="region of interest" description="Disordered" evidence="2">
    <location>
        <begin position="181"/>
        <end position="216"/>
    </location>
</feature>
<dbReference type="Proteomes" id="UP001305647">
    <property type="component" value="Unassembled WGS sequence"/>
</dbReference>
<comment type="caution">
    <text evidence="4">The sequence shown here is derived from an EMBL/GenBank/DDBJ whole genome shotgun (WGS) entry which is preliminary data.</text>
</comment>
<dbReference type="SMART" id="SM00355">
    <property type="entry name" value="ZnF_C2H2"/>
    <property type="match status" value="3"/>
</dbReference>
<dbReference type="Gene3D" id="3.30.160.60">
    <property type="entry name" value="Classic Zinc Finger"/>
    <property type="match status" value="1"/>
</dbReference>
<feature type="compositionally biased region" description="Polar residues" evidence="2">
    <location>
        <begin position="193"/>
        <end position="206"/>
    </location>
</feature>
<evidence type="ECO:0000313" key="5">
    <source>
        <dbReference type="Proteomes" id="UP001305647"/>
    </source>
</evidence>
<gene>
    <name evidence="4" type="ORF">N658DRAFT_465540</name>
</gene>
<dbReference type="PROSITE" id="PS50157">
    <property type="entry name" value="ZINC_FINGER_C2H2_2"/>
    <property type="match status" value="1"/>
</dbReference>
<dbReference type="EMBL" id="MU863627">
    <property type="protein sequence ID" value="KAK4103860.1"/>
    <property type="molecule type" value="Genomic_DNA"/>
</dbReference>
<proteinExistence type="predicted"/>
<evidence type="ECO:0000259" key="3">
    <source>
        <dbReference type="PROSITE" id="PS50157"/>
    </source>
</evidence>
<reference evidence="4" key="1">
    <citation type="journal article" date="2023" name="Mol. Phylogenet. Evol.">
        <title>Genome-scale phylogeny and comparative genomics of the fungal order Sordariales.</title>
        <authorList>
            <person name="Hensen N."/>
            <person name="Bonometti L."/>
            <person name="Westerberg I."/>
            <person name="Brannstrom I.O."/>
            <person name="Guillou S."/>
            <person name="Cros-Aarteil S."/>
            <person name="Calhoun S."/>
            <person name="Haridas S."/>
            <person name="Kuo A."/>
            <person name="Mondo S."/>
            <person name="Pangilinan J."/>
            <person name="Riley R."/>
            <person name="LaButti K."/>
            <person name="Andreopoulos B."/>
            <person name="Lipzen A."/>
            <person name="Chen C."/>
            <person name="Yan M."/>
            <person name="Daum C."/>
            <person name="Ng V."/>
            <person name="Clum A."/>
            <person name="Steindorff A."/>
            <person name="Ohm R.A."/>
            <person name="Martin F."/>
            <person name="Silar P."/>
            <person name="Natvig D.O."/>
            <person name="Lalanne C."/>
            <person name="Gautier V."/>
            <person name="Ament-Velasquez S.L."/>
            <person name="Kruys A."/>
            <person name="Hutchinson M.I."/>
            <person name="Powell A.J."/>
            <person name="Barry K."/>
            <person name="Miller A.N."/>
            <person name="Grigoriev I.V."/>
            <person name="Debuchy R."/>
            <person name="Gladieux P."/>
            <person name="Hiltunen Thoren M."/>
            <person name="Johannesson H."/>
        </authorList>
    </citation>
    <scope>NUCLEOTIDE SEQUENCE</scope>
    <source>
        <strain evidence="4">CBS 757.83</strain>
    </source>
</reference>
<protein>
    <recommendedName>
        <fullName evidence="3">C2H2-type domain-containing protein</fullName>
    </recommendedName>
</protein>
<keyword evidence="1" id="KW-0479">Metal-binding</keyword>
<evidence type="ECO:0000256" key="1">
    <source>
        <dbReference type="PROSITE-ProRule" id="PRU00042"/>
    </source>
</evidence>
<keyword evidence="1" id="KW-0862">Zinc</keyword>
<sequence length="342" mass="39364">MAFSCRECKLEVASRDALVAHWQEQQDLEKRHYHCSLCMELFRNPEAEHRHRKELHAAKQSLDCPGCSERFVAAHGLIAHIENNRCKRIKNDDYVACREEKLAFSRELQRRHHGDDPNLPGDVLVASLSVAGTTRAGQGPYSFTPFLSIAKDASRALHRRAQWQQRKRDCLSLEPGHFLLPRDAPPALRPSRETQQALQRPAQPNETVWPPHDPRNPRWNPAEYFVPYIMKYKCPHDRCARSFPSVAGIRGHLLSARHARLARVQCPRCCKWFDSMAAITPHAESQGVRCNLRETNGYRQFLDQLTAGLVDTTEKNDDDTEKYKVPDEARERFGTEQGRWAM</sequence>
<organism evidence="4 5">
    <name type="scientific">Parathielavia hyrcaniae</name>
    <dbReference type="NCBI Taxonomy" id="113614"/>
    <lineage>
        <taxon>Eukaryota</taxon>
        <taxon>Fungi</taxon>
        <taxon>Dikarya</taxon>
        <taxon>Ascomycota</taxon>
        <taxon>Pezizomycotina</taxon>
        <taxon>Sordariomycetes</taxon>
        <taxon>Sordariomycetidae</taxon>
        <taxon>Sordariales</taxon>
        <taxon>Chaetomiaceae</taxon>
        <taxon>Parathielavia</taxon>
    </lineage>
</organism>
<keyword evidence="1" id="KW-0863">Zinc-finger</keyword>
<evidence type="ECO:0000256" key="2">
    <source>
        <dbReference type="SAM" id="MobiDB-lite"/>
    </source>
</evidence>